<name>A0AC59YWG8_RANTA</name>
<reference evidence="1" key="1">
    <citation type="submission" date="2023-05" db="EMBL/GenBank/DDBJ databases">
        <authorList>
            <consortium name="ELIXIR-Norway"/>
        </authorList>
    </citation>
    <scope>NUCLEOTIDE SEQUENCE</scope>
</reference>
<protein>
    <submittedName>
        <fullName evidence="1">Uncharacterized protein</fullName>
    </submittedName>
</protein>
<organism evidence="1 2">
    <name type="scientific">Rangifer tarandus platyrhynchus</name>
    <name type="common">Svalbard reindeer</name>
    <dbReference type="NCBI Taxonomy" id="3082113"/>
    <lineage>
        <taxon>Eukaryota</taxon>
        <taxon>Metazoa</taxon>
        <taxon>Chordata</taxon>
        <taxon>Craniata</taxon>
        <taxon>Vertebrata</taxon>
        <taxon>Euteleostomi</taxon>
        <taxon>Mammalia</taxon>
        <taxon>Eutheria</taxon>
        <taxon>Laurasiatheria</taxon>
        <taxon>Artiodactyla</taxon>
        <taxon>Ruminantia</taxon>
        <taxon>Pecora</taxon>
        <taxon>Cervidae</taxon>
        <taxon>Odocoileinae</taxon>
        <taxon>Rangifer</taxon>
    </lineage>
</organism>
<evidence type="ECO:0000313" key="2">
    <source>
        <dbReference type="Proteomes" id="UP001162501"/>
    </source>
</evidence>
<dbReference type="Proteomes" id="UP001162501">
    <property type="component" value="Chromosome 20"/>
</dbReference>
<sequence>MLAGQDTGGHPSPFLGLVAGSLQHPNVRKPQGAAGRGVEGRAQLRLTRQRQRDTSECLGAAVAKRQLNTTERTCVTPSPTRVSSCSWEWERACGNWLGTSRAGCRTCRVATRSCLSVNTLWEGKTYKAPEQPQNRKPPAARNWKPPAAPARERELMSGPGDAQESQQTGLACGESVHGHSQST</sequence>
<evidence type="ECO:0000313" key="1">
    <source>
        <dbReference type="EMBL" id="CAN0033481.1"/>
    </source>
</evidence>
<reference evidence="1" key="2">
    <citation type="submission" date="2025-03" db="EMBL/GenBank/DDBJ databases">
        <authorList>
            <consortium name="ELIXIR-Norway"/>
            <consortium name="Elixir Norway"/>
        </authorList>
    </citation>
    <scope>NUCLEOTIDE SEQUENCE</scope>
</reference>
<dbReference type="EMBL" id="OX596104">
    <property type="protein sequence ID" value="CAN0033481.1"/>
    <property type="molecule type" value="Genomic_DNA"/>
</dbReference>
<accession>A0AC59YWG8</accession>
<proteinExistence type="predicted"/>
<gene>
    <name evidence="1" type="ORF">MRATA1EN22A_LOCUS11047</name>
</gene>